<dbReference type="GeneID" id="110222127"/>
<feature type="region of interest" description="Disordered" evidence="1">
    <location>
        <begin position="125"/>
        <end position="146"/>
    </location>
</feature>
<keyword evidence="2" id="KW-1185">Reference proteome</keyword>
<sequence>MEAVCGLSSLGWLPSLPYPQLHRTMRFRDRRNHSAHLAGPHHFTDEDSKAKKGPFHWDTIVTANTQLSRIPSLRVLSRPLAHSLRLIPAPSPTLPFYPALCVALRSSSAPLPAPLSEVFVQSEPRVRPLRGRKKQRKGSPWPGPVQGLVTQCQVMRDVITSACARGGVCARAPADGEGAGAAVGAGSGGGAEPGRGVARAGPGGPGETRREGTGREAGGGTGARPGREHGAPALGPFRAGEPESPAAPLGAPRQGWPAPRFESLRGWRPGTWGSRAQKRARAPDLTQPPHSTEEETEAARGDAA</sequence>
<evidence type="ECO:0000313" key="3">
    <source>
        <dbReference type="RefSeq" id="XP_020862641.1"/>
    </source>
</evidence>
<protein>
    <submittedName>
        <fullName evidence="3">Uncharacterized protein LOC110222127</fullName>
    </submittedName>
</protein>
<feature type="compositionally biased region" description="Basic and acidic residues" evidence="1">
    <location>
        <begin position="291"/>
        <end position="304"/>
    </location>
</feature>
<name>A0A6P5M330_PHACI</name>
<gene>
    <name evidence="3" type="primary">LOC110222127</name>
</gene>
<dbReference type="Proteomes" id="UP000515140">
    <property type="component" value="Unplaced"/>
</dbReference>
<feature type="region of interest" description="Disordered" evidence="1">
    <location>
        <begin position="177"/>
        <end position="304"/>
    </location>
</feature>
<dbReference type="KEGG" id="pcw:110222127"/>
<dbReference type="RefSeq" id="XP_020862641.1">
    <property type="nucleotide sequence ID" value="XM_021006982.1"/>
</dbReference>
<feature type="compositionally biased region" description="Gly residues" evidence="1">
    <location>
        <begin position="177"/>
        <end position="193"/>
    </location>
</feature>
<evidence type="ECO:0000256" key="1">
    <source>
        <dbReference type="SAM" id="MobiDB-lite"/>
    </source>
</evidence>
<reference evidence="3" key="1">
    <citation type="submission" date="2025-08" db="UniProtKB">
        <authorList>
            <consortium name="RefSeq"/>
        </authorList>
    </citation>
    <scope>IDENTIFICATION</scope>
    <source>
        <tissue evidence="3">Spleen</tissue>
    </source>
</reference>
<dbReference type="InParanoid" id="A0A6P5M330"/>
<accession>A0A6P5M330</accession>
<feature type="compositionally biased region" description="Basic residues" evidence="1">
    <location>
        <begin position="127"/>
        <end position="137"/>
    </location>
</feature>
<organism evidence="2 3">
    <name type="scientific">Phascolarctos cinereus</name>
    <name type="common">Koala</name>
    <dbReference type="NCBI Taxonomy" id="38626"/>
    <lineage>
        <taxon>Eukaryota</taxon>
        <taxon>Metazoa</taxon>
        <taxon>Chordata</taxon>
        <taxon>Craniata</taxon>
        <taxon>Vertebrata</taxon>
        <taxon>Euteleostomi</taxon>
        <taxon>Mammalia</taxon>
        <taxon>Metatheria</taxon>
        <taxon>Diprotodontia</taxon>
        <taxon>Phascolarctidae</taxon>
        <taxon>Phascolarctos</taxon>
    </lineage>
</organism>
<evidence type="ECO:0000313" key="2">
    <source>
        <dbReference type="Proteomes" id="UP000515140"/>
    </source>
</evidence>
<proteinExistence type="predicted"/>
<dbReference type="AlphaFoldDB" id="A0A6P5M330"/>